<dbReference type="Proteomes" id="UP001320168">
    <property type="component" value="Unassembled WGS sequence"/>
</dbReference>
<gene>
    <name evidence="1" type="ORF">HOP53_06335</name>
</gene>
<dbReference type="EMBL" id="JABFTX010000001">
    <property type="protein sequence ID" value="MCE8002452.1"/>
    <property type="molecule type" value="Genomic_DNA"/>
</dbReference>
<protein>
    <submittedName>
        <fullName evidence="1">Uncharacterized protein</fullName>
    </submittedName>
</protein>
<proteinExistence type="predicted"/>
<sequence>MSTAPYVEAFGCPAVGKSYVTERLLELAELRDAGVQSELFSISRARRLSRMATKVRLVAGAVPLLGAHWGRFCALVRCTPWSSAPAAGRALLNWLQLLAMVQCLHRQERPIVLCQGIFQAVWSLRFRSRPEAGRPFPMQQWISLTLALLPPRPIVVLHVVAEGQVIQARQRDRRGGQSVIDRSRVARNDAAVVVEEVLAVIDALESSGRVRVVTFDNAQGEPGRQKLCALAHALGLAGSMAMAPGPVHGLSQLP</sequence>
<dbReference type="RefSeq" id="WP_234269228.1">
    <property type="nucleotide sequence ID" value="NZ_JABFTX010000001.1"/>
</dbReference>
<name>A0ABS9A1M1_9GAMM</name>
<organism evidence="1 2">
    <name type="scientific">Billgrantia ethanolica</name>
    <dbReference type="NCBI Taxonomy" id="2733486"/>
    <lineage>
        <taxon>Bacteria</taxon>
        <taxon>Pseudomonadati</taxon>
        <taxon>Pseudomonadota</taxon>
        <taxon>Gammaproteobacteria</taxon>
        <taxon>Oceanospirillales</taxon>
        <taxon>Halomonadaceae</taxon>
        <taxon>Billgrantia</taxon>
    </lineage>
</organism>
<evidence type="ECO:0000313" key="2">
    <source>
        <dbReference type="Proteomes" id="UP001320168"/>
    </source>
</evidence>
<reference evidence="1 2" key="1">
    <citation type="journal article" date="2021" name="Front. Microbiol.">
        <title>Aerobic Denitrification and Heterotrophic Sulfur Oxidation in the Genus Halomonas Revealed by Six Novel Species Characterizations and Genome-Based Analysis.</title>
        <authorList>
            <person name="Wang L."/>
            <person name="Shao Z."/>
        </authorList>
    </citation>
    <scope>NUCLEOTIDE SEQUENCE [LARGE SCALE GENOMIC DNA]</scope>
    <source>
        <strain evidence="1 2">MCCC 1A11081</strain>
    </source>
</reference>
<comment type="caution">
    <text evidence="1">The sequence shown here is derived from an EMBL/GenBank/DDBJ whole genome shotgun (WGS) entry which is preliminary data.</text>
</comment>
<evidence type="ECO:0000313" key="1">
    <source>
        <dbReference type="EMBL" id="MCE8002452.1"/>
    </source>
</evidence>
<keyword evidence="2" id="KW-1185">Reference proteome</keyword>
<accession>A0ABS9A1M1</accession>